<evidence type="ECO:0000256" key="3">
    <source>
        <dbReference type="SAM" id="MobiDB-lite"/>
    </source>
</evidence>
<feature type="region of interest" description="Disordered" evidence="3">
    <location>
        <begin position="35"/>
        <end position="56"/>
    </location>
</feature>
<dbReference type="PANTHER" id="PTHR43329">
    <property type="entry name" value="EPOXIDE HYDROLASE"/>
    <property type="match status" value="1"/>
</dbReference>
<dbReference type="PRINTS" id="PR00412">
    <property type="entry name" value="EPOXHYDRLASE"/>
</dbReference>
<dbReference type="Pfam" id="PF00561">
    <property type="entry name" value="Abhydrolase_1"/>
    <property type="match status" value="1"/>
</dbReference>
<dbReference type="GO" id="GO:0016787">
    <property type="term" value="F:hydrolase activity"/>
    <property type="evidence" value="ECO:0007669"/>
    <property type="project" value="UniProtKB-KW"/>
</dbReference>
<name>A0A8K0NEL3_9HYPO</name>
<accession>A0A8K0NEL3</accession>
<dbReference type="Gene3D" id="3.40.50.1820">
    <property type="entry name" value="alpha/beta hydrolase"/>
    <property type="match status" value="1"/>
</dbReference>
<sequence>MDTSKLVPHDPRVREETAQVRGKTYSYLIGEPCGFGPQRQAGTGTGTGTGTETETETETETVMLLHGFPDLALGWRCQIPFLLSLGLRVVAPNMLGYAGTSRPDDVTQWSFKNVADDVAALAEHVAGGRP</sequence>
<dbReference type="InterPro" id="IPR000073">
    <property type="entry name" value="AB_hydrolase_1"/>
</dbReference>
<dbReference type="InterPro" id="IPR029058">
    <property type="entry name" value="AB_hydrolase_fold"/>
</dbReference>
<evidence type="ECO:0000313" key="6">
    <source>
        <dbReference type="Proteomes" id="UP000811619"/>
    </source>
</evidence>
<comment type="similarity">
    <text evidence="2">Belongs to the AB hydrolase superfamily. Epoxide hydrolase family.</text>
</comment>
<feature type="non-terminal residue" evidence="5">
    <location>
        <position position="130"/>
    </location>
</feature>
<feature type="domain" description="AB hydrolase-1" evidence="4">
    <location>
        <begin position="61"/>
        <end position="124"/>
    </location>
</feature>
<dbReference type="OrthoDB" id="408373at2759"/>
<comment type="caution">
    <text evidence="5">The sequence shown here is derived from an EMBL/GenBank/DDBJ whole genome shotgun (WGS) entry which is preliminary data.</text>
</comment>
<dbReference type="SUPFAM" id="SSF53474">
    <property type="entry name" value="alpha/beta-Hydrolases"/>
    <property type="match status" value="1"/>
</dbReference>
<dbReference type="EMBL" id="SRPY01000840">
    <property type="protein sequence ID" value="KAG5917067.1"/>
    <property type="molecule type" value="Genomic_DNA"/>
</dbReference>
<dbReference type="InterPro" id="IPR000639">
    <property type="entry name" value="Epox_hydrolase-like"/>
</dbReference>
<dbReference type="AlphaFoldDB" id="A0A8K0NEL3"/>
<reference evidence="5" key="1">
    <citation type="journal article" date="2020" name="bioRxiv">
        <title>Whole genome comparisons of ergot fungi reveals the divergence and evolution of species within the genus Claviceps are the result of varying mechanisms driving genome evolution and host range expansion.</title>
        <authorList>
            <person name="Wyka S.A."/>
            <person name="Mondo S.J."/>
            <person name="Liu M."/>
            <person name="Dettman J."/>
            <person name="Nalam V."/>
            <person name="Broders K.D."/>
        </authorList>
    </citation>
    <scope>NUCLEOTIDE SEQUENCE</scope>
    <source>
        <strain evidence="5">CCC 489</strain>
    </source>
</reference>
<protein>
    <recommendedName>
        <fullName evidence="4">AB hydrolase-1 domain-containing protein</fullName>
    </recommendedName>
</protein>
<proteinExistence type="inferred from homology"/>
<evidence type="ECO:0000256" key="1">
    <source>
        <dbReference type="ARBA" id="ARBA00022801"/>
    </source>
</evidence>
<keyword evidence="6" id="KW-1185">Reference proteome</keyword>
<gene>
    <name evidence="5" type="ORF">E4U42_007400</name>
</gene>
<evidence type="ECO:0000256" key="2">
    <source>
        <dbReference type="ARBA" id="ARBA00038334"/>
    </source>
</evidence>
<keyword evidence="1" id="KW-0378">Hydrolase</keyword>
<dbReference type="Proteomes" id="UP000811619">
    <property type="component" value="Unassembled WGS sequence"/>
</dbReference>
<evidence type="ECO:0000313" key="5">
    <source>
        <dbReference type="EMBL" id="KAG5917067.1"/>
    </source>
</evidence>
<organism evidence="5 6">
    <name type="scientific">Claviceps africana</name>
    <dbReference type="NCBI Taxonomy" id="83212"/>
    <lineage>
        <taxon>Eukaryota</taxon>
        <taxon>Fungi</taxon>
        <taxon>Dikarya</taxon>
        <taxon>Ascomycota</taxon>
        <taxon>Pezizomycotina</taxon>
        <taxon>Sordariomycetes</taxon>
        <taxon>Hypocreomycetidae</taxon>
        <taxon>Hypocreales</taxon>
        <taxon>Clavicipitaceae</taxon>
        <taxon>Claviceps</taxon>
    </lineage>
</organism>
<evidence type="ECO:0000259" key="4">
    <source>
        <dbReference type="Pfam" id="PF00561"/>
    </source>
</evidence>